<dbReference type="InterPro" id="IPR058790">
    <property type="entry name" value="BSH_CusB"/>
</dbReference>
<feature type="domain" description="DUF3347" evidence="3">
    <location>
        <begin position="440"/>
        <end position="531"/>
    </location>
</feature>
<dbReference type="InterPro" id="IPR058791">
    <property type="entry name" value="3HB_CusB"/>
</dbReference>
<evidence type="ECO:0000259" key="7">
    <source>
        <dbReference type="Pfam" id="PF25954"/>
    </source>
</evidence>
<dbReference type="Pfam" id="PF19335">
    <property type="entry name" value="HMBD"/>
    <property type="match status" value="1"/>
</dbReference>
<evidence type="ECO:0000313" key="9">
    <source>
        <dbReference type="EMBL" id="QCY70248.1"/>
    </source>
</evidence>
<dbReference type="InterPro" id="IPR021782">
    <property type="entry name" value="DUF3347"/>
</dbReference>
<dbReference type="AlphaFoldDB" id="A0A5B7X672"/>
<dbReference type="FunFam" id="2.40.30.170:FF:000010">
    <property type="entry name" value="Efflux RND transporter periplasmic adaptor subunit"/>
    <property type="match status" value="1"/>
</dbReference>
<evidence type="ECO:0000256" key="1">
    <source>
        <dbReference type="ARBA" id="ARBA00009477"/>
    </source>
</evidence>
<evidence type="ECO:0000259" key="8">
    <source>
        <dbReference type="Pfam" id="PF25975"/>
    </source>
</evidence>
<dbReference type="NCBIfam" id="TIGR01730">
    <property type="entry name" value="RND_mfp"/>
    <property type="match status" value="1"/>
</dbReference>
<reference evidence="9 10" key="1">
    <citation type="submission" date="2019-06" db="EMBL/GenBank/DDBJ databases">
        <title>Complete genome sequence of Antarcticibacterium flavum KCTC 52984T from an Antarctic marine sediment.</title>
        <authorList>
            <person name="Lee Y.M."/>
            <person name="Shin S.C."/>
        </authorList>
    </citation>
    <scope>NUCLEOTIDE SEQUENCE [LARGE SCALE GENOMIC DNA]</scope>
    <source>
        <strain evidence="9 10">KCTC 52984</strain>
    </source>
</reference>
<name>A0A5B7X672_9FLAO</name>
<dbReference type="KEGG" id="afla:FHG64_13010"/>
<dbReference type="OrthoDB" id="9806939at2"/>
<feature type="domain" description="CzcB-like C-terminal circularly permuted SH3-like" evidence="8">
    <location>
        <begin position="335"/>
        <end position="397"/>
    </location>
</feature>
<dbReference type="InterPro" id="IPR045800">
    <property type="entry name" value="HMBD"/>
</dbReference>
<dbReference type="InterPro" id="IPR006143">
    <property type="entry name" value="RND_pump_MFP"/>
</dbReference>
<evidence type="ECO:0000256" key="2">
    <source>
        <dbReference type="ARBA" id="ARBA00022448"/>
    </source>
</evidence>
<dbReference type="GO" id="GO:0060003">
    <property type="term" value="P:copper ion export"/>
    <property type="evidence" value="ECO:0007669"/>
    <property type="project" value="TreeGrafter"/>
</dbReference>
<dbReference type="GO" id="GO:0015679">
    <property type="term" value="P:plasma membrane copper ion transport"/>
    <property type="evidence" value="ECO:0007669"/>
    <property type="project" value="TreeGrafter"/>
</dbReference>
<dbReference type="Pfam" id="PF25975">
    <property type="entry name" value="CzcB_C"/>
    <property type="match status" value="1"/>
</dbReference>
<dbReference type="Gene3D" id="2.40.50.100">
    <property type="match status" value="1"/>
</dbReference>
<dbReference type="PANTHER" id="PTHR30097">
    <property type="entry name" value="CATION EFFLUX SYSTEM PROTEIN CUSB"/>
    <property type="match status" value="1"/>
</dbReference>
<dbReference type="GO" id="GO:0030288">
    <property type="term" value="C:outer membrane-bounded periplasmic space"/>
    <property type="evidence" value="ECO:0007669"/>
    <property type="project" value="TreeGrafter"/>
</dbReference>
<dbReference type="Gene3D" id="2.40.30.170">
    <property type="match status" value="1"/>
</dbReference>
<proteinExistence type="inferred from homology"/>
<dbReference type="Proteomes" id="UP000309016">
    <property type="component" value="Chromosome"/>
</dbReference>
<feature type="domain" description="CusB-like beta-barrel" evidence="7">
    <location>
        <begin position="248"/>
        <end position="320"/>
    </location>
</feature>
<evidence type="ECO:0000259" key="4">
    <source>
        <dbReference type="Pfam" id="PF19335"/>
    </source>
</evidence>
<dbReference type="RefSeq" id="WP_139066810.1">
    <property type="nucleotide sequence ID" value="NZ_CP040812.1"/>
</dbReference>
<dbReference type="Pfam" id="PF25919">
    <property type="entry name" value="BSH_CusB"/>
    <property type="match status" value="1"/>
</dbReference>
<evidence type="ECO:0000313" key="10">
    <source>
        <dbReference type="Proteomes" id="UP000309016"/>
    </source>
</evidence>
<dbReference type="EMBL" id="CP040812">
    <property type="protein sequence ID" value="QCY70248.1"/>
    <property type="molecule type" value="Genomic_DNA"/>
</dbReference>
<dbReference type="Pfam" id="PF25954">
    <property type="entry name" value="Beta-barrel_RND_2"/>
    <property type="match status" value="1"/>
</dbReference>
<feature type="domain" description="CusB-like three alpha-helical bundle" evidence="5">
    <location>
        <begin position="161"/>
        <end position="209"/>
    </location>
</feature>
<keyword evidence="10" id="KW-1185">Reference proteome</keyword>
<dbReference type="Gene3D" id="6.10.140.730">
    <property type="match status" value="1"/>
</dbReference>
<dbReference type="Pfam" id="PF11827">
    <property type="entry name" value="DUF3347"/>
    <property type="match status" value="1"/>
</dbReference>
<protein>
    <submittedName>
        <fullName evidence="9">Efflux RND transporter periplasmic adaptor subunit</fullName>
    </submittedName>
</protein>
<feature type="domain" description="Heavy metal binding" evidence="4">
    <location>
        <begin position="48"/>
        <end position="73"/>
    </location>
</feature>
<evidence type="ECO:0000259" key="3">
    <source>
        <dbReference type="Pfam" id="PF11827"/>
    </source>
</evidence>
<dbReference type="InterPro" id="IPR058792">
    <property type="entry name" value="Beta-barrel_RND_2"/>
</dbReference>
<dbReference type="SUPFAM" id="SSF111369">
    <property type="entry name" value="HlyD-like secretion proteins"/>
    <property type="match status" value="1"/>
</dbReference>
<dbReference type="GO" id="GO:0016020">
    <property type="term" value="C:membrane"/>
    <property type="evidence" value="ECO:0007669"/>
    <property type="project" value="InterPro"/>
</dbReference>
<keyword evidence="2" id="KW-0813">Transport</keyword>
<accession>A0A5B7X672</accession>
<dbReference type="InterPro" id="IPR051909">
    <property type="entry name" value="MFP_Cation_Efflux"/>
</dbReference>
<dbReference type="PANTHER" id="PTHR30097:SF4">
    <property type="entry name" value="SLR6042 PROTEIN"/>
    <property type="match status" value="1"/>
</dbReference>
<dbReference type="GO" id="GO:0046914">
    <property type="term" value="F:transition metal ion binding"/>
    <property type="evidence" value="ECO:0007669"/>
    <property type="project" value="TreeGrafter"/>
</dbReference>
<sequence>MNAKRKNIVKIAVILLVGLLLGWLIFGGGNATNEVSHDHTEDSAEQIWTCSMHPQIRQNEPGDCPICGMDLIPLATTGAGGDMASYQMSENAMKLANVQTMIVGKGDATREVRLNGKVQIDERNSYSQSTHIPGRIERLSINFTGERVQRGQTLATVYSPEMVTAQEELLQAASIRESQPELFEAAKQKLRNWRIGESQVNQIISSGRTLQNFPITADVSGIVTEKLVDLGDYVERGMPIYEISDLSKVWVLFDLYEGQIAVVNEGDKVEFTINSFPGETFEGTITFVDPLLDSQSRVSTARVEVENKNGRLKPGMFASGIVKNSLGKADVQALVIPKSAVLWTGKRSIVYVKNNVEGGGGFQLREVTLGPSLGDSYVVQEGLEPGEEIVSSGAFTVDAAVQLSGRPSMMNPAAVEEKQNSNNTLTVSISNAAKKELMQVTSAYLDLKEALVKDDMARAKERARALGDVVKNVDPSVLDQDGKIVWDSYKEELATAAKNISTGKDIAGMRRGFISLSKTMIGLVKTFQLNSETLYVLHCPMANDDQGANWLSRSPEIENPFFGASMLRCGEVTQTLE</sequence>
<evidence type="ECO:0000259" key="6">
    <source>
        <dbReference type="Pfam" id="PF25919"/>
    </source>
</evidence>
<gene>
    <name evidence="9" type="ORF">FHG64_13010</name>
</gene>
<dbReference type="GO" id="GO:0022857">
    <property type="term" value="F:transmembrane transporter activity"/>
    <property type="evidence" value="ECO:0007669"/>
    <property type="project" value="InterPro"/>
</dbReference>
<dbReference type="Gene3D" id="2.40.420.20">
    <property type="match status" value="1"/>
</dbReference>
<dbReference type="Pfam" id="PF25869">
    <property type="entry name" value="3HB_CusB"/>
    <property type="match status" value="1"/>
</dbReference>
<comment type="similarity">
    <text evidence="1">Belongs to the membrane fusion protein (MFP) (TC 8.A.1) family.</text>
</comment>
<dbReference type="InterPro" id="IPR058649">
    <property type="entry name" value="CzcB_C"/>
</dbReference>
<feature type="domain" description="CusB-like barrel-sandwich hybrid" evidence="6">
    <location>
        <begin position="133"/>
        <end position="243"/>
    </location>
</feature>
<evidence type="ECO:0000259" key="5">
    <source>
        <dbReference type="Pfam" id="PF25869"/>
    </source>
</evidence>
<organism evidence="9 10">
    <name type="scientific">Antarcticibacterium flavum</name>
    <dbReference type="NCBI Taxonomy" id="2058175"/>
    <lineage>
        <taxon>Bacteria</taxon>
        <taxon>Pseudomonadati</taxon>
        <taxon>Bacteroidota</taxon>
        <taxon>Flavobacteriia</taxon>
        <taxon>Flavobacteriales</taxon>
        <taxon>Flavobacteriaceae</taxon>
        <taxon>Antarcticibacterium</taxon>
    </lineage>
</organism>